<keyword evidence="3" id="KW-1185">Reference proteome</keyword>
<feature type="non-terminal residue" evidence="2">
    <location>
        <position position="76"/>
    </location>
</feature>
<dbReference type="AlphaFoldDB" id="V4LQE6"/>
<accession>V4LQE6</accession>
<reference evidence="2 3" key="1">
    <citation type="journal article" date="2013" name="Front. Plant Sci.">
        <title>The Reference Genome of the Halophytic Plant Eutrema salsugineum.</title>
        <authorList>
            <person name="Yang R."/>
            <person name="Jarvis D.E."/>
            <person name="Chen H."/>
            <person name="Beilstein M.A."/>
            <person name="Grimwood J."/>
            <person name="Jenkins J."/>
            <person name="Shu S."/>
            <person name="Prochnik S."/>
            <person name="Xin M."/>
            <person name="Ma C."/>
            <person name="Schmutz J."/>
            <person name="Wing R.A."/>
            <person name="Mitchell-Olds T."/>
            <person name="Schumaker K.S."/>
            <person name="Wang X."/>
        </authorList>
    </citation>
    <scope>NUCLEOTIDE SEQUENCE [LARGE SCALE GENOMIC DNA]</scope>
</reference>
<dbReference type="Proteomes" id="UP000030689">
    <property type="component" value="Unassembled WGS sequence"/>
</dbReference>
<evidence type="ECO:0000313" key="2">
    <source>
        <dbReference type="EMBL" id="ESQ44712.1"/>
    </source>
</evidence>
<dbReference type="KEGG" id="eus:EUTSA_v10003397mg"/>
<evidence type="ECO:0000259" key="1">
    <source>
        <dbReference type="Pfam" id="PF14111"/>
    </source>
</evidence>
<dbReference type="STRING" id="72664.V4LQE6"/>
<dbReference type="EMBL" id="KI517441">
    <property type="protein sequence ID" value="ESQ44712.1"/>
    <property type="molecule type" value="Genomic_DNA"/>
</dbReference>
<dbReference type="InterPro" id="IPR025558">
    <property type="entry name" value="DUF4283"/>
</dbReference>
<name>V4LQE6_EUTSA</name>
<dbReference type="Pfam" id="PF14111">
    <property type="entry name" value="DUF4283"/>
    <property type="match status" value="1"/>
</dbReference>
<protein>
    <recommendedName>
        <fullName evidence="1">DUF4283 domain-containing protein</fullName>
    </recommendedName>
</protein>
<organism evidence="2 3">
    <name type="scientific">Eutrema salsugineum</name>
    <name type="common">Saltwater cress</name>
    <name type="synonym">Sisymbrium salsugineum</name>
    <dbReference type="NCBI Taxonomy" id="72664"/>
    <lineage>
        <taxon>Eukaryota</taxon>
        <taxon>Viridiplantae</taxon>
        <taxon>Streptophyta</taxon>
        <taxon>Embryophyta</taxon>
        <taxon>Tracheophyta</taxon>
        <taxon>Spermatophyta</taxon>
        <taxon>Magnoliopsida</taxon>
        <taxon>eudicotyledons</taxon>
        <taxon>Gunneridae</taxon>
        <taxon>Pentapetalae</taxon>
        <taxon>rosids</taxon>
        <taxon>malvids</taxon>
        <taxon>Brassicales</taxon>
        <taxon>Brassicaceae</taxon>
        <taxon>Eutremeae</taxon>
        <taxon>Eutrema</taxon>
    </lineage>
</organism>
<feature type="domain" description="DUF4283" evidence="1">
    <location>
        <begin position="19"/>
        <end position="75"/>
    </location>
</feature>
<evidence type="ECO:0000313" key="3">
    <source>
        <dbReference type="Proteomes" id="UP000030689"/>
    </source>
</evidence>
<proteinExistence type="predicted"/>
<gene>
    <name evidence="2" type="ORF">EUTSA_v10003397mg</name>
</gene>
<dbReference type="Gramene" id="ESQ44712">
    <property type="protein sequence ID" value="ESQ44712"/>
    <property type="gene ID" value="EUTSA_v10003397mg"/>
</dbReference>
<sequence>MKITVPHFDNSELIEGYAMTLIGRCMNPPMQDMKMLLYMLPRILKVEDKVAGMDLGRGRFQFDFESEEDIKEVMKM</sequence>
<dbReference type="eggNOG" id="KOG1075">
    <property type="taxonomic scope" value="Eukaryota"/>
</dbReference>